<dbReference type="Gene3D" id="2.130.10.10">
    <property type="entry name" value="YVTN repeat-like/Quinoprotein amine dehydrogenase"/>
    <property type="match status" value="1"/>
</dbReference>
<dbReference type="EMBL" id="CAJNOC010000224">
    <property type="protein sequence ID" value="CAF0729646.1"/>
    <property type="molecule type" value="Genomic_DNA"/>
</dbReference>
<feature type="transmembrane region" description="Helical" evidence="2">
    <location>
        <begin position="641"/>
        <end position="668"/>
    </location>
</feature>
<dbReference type="GO" id="GO:0030335">
    <property type="term" value="P:positive regulation of cell migration"/>
    <property type="evidence" value="ECO:0007669"/>
    <property type="project" value="TreeGrafter"/>
</dbReference>
<evidence type="ECO:0000256" key="2">
    <source>
        <dbReference type="SAM" id="Phobius"/>
    </source>
</evidence>
<feature type="chain" id="PRO_5032701850" description="Sema domain-containing protein" evidence="3">
    <location>
        <begin position="19"/>
        <end position="843"/>
    </location>
</feature>
<dbReference type="GO" id="GO:0005886">
    <property type="term" value="C:plasma membrane"/>
    <property type="evidence" value="ECO:0007669"/>
    <property type="project" value="TreeGrafter"/>
</dbReference>
<dbReference type="GO" id="GO:0007411">
    <property type="term" value="P:axon guidance"/>
    <property type="evidence" value="ECO:0007669"/>
    <property type="project" value="TreeGrafter"/>
</dbReference>
<dbReference type="InterPro" id="IPR036352">
    <property type="entry name" value="Semap_dom_sf"/>
</dbReference>
<reference evidence="5" key="1">
    <citation type="submission" date="2021-02" db="EMBL/GenBank/DDBJ databases">
        <authorList>
            <person name="Nowell W R."/>
        </authorList>
    </citation>
    <scope>NUCLEOTIDE SEQUENCE</scope>
    <source>
        <strain evidence="5">Ploen Becks lab</strain>
    </source>
</reference>
<comment type="caution">
    <text evidence="1">Lacks conserved residue(s) required for the propagation of feature annotation.</text>
</comment>
<evidence type="ECO:0000313" key="6">
    <source>
        <dbReference type="Proteomes" id="UP000663879"/>
    </source>
</evidence>
<dbReference type="GO" id="GO:0045499">
    <property type="term" value="F:chemorepellent activity"/>
    <property type="evidence" value="ECO:0007669"/>
    <property type="project" value="TreeGrafter"/>
</dbReference>
<dbReference type="InterPro" id="IPR027231">
    <property type="entry name" value="Semaphorin"/>
</dbReference>
<dbReference type="AlphaFoldDB" id="A0A813MXQ6"/>
<evidence type="ECO:0000259" key="4">
    <source>
        <dbReference type="PROSITE" id="PS51004"/>
    </source>
</evidence>
<dbReference type="SMART" id="SM00630">
    <property type="entry name" value="Sema"/>
    <property type="match status" value="1"/>
</dbReference>
<protein>
    <recommendedName>
        <fullName evidence="4">Sema domain-containing protein</fullName>
    </recommendedName>
</protein>
<feature type="signal peptide" evidence="3">
    <location>
        <begin position="1"/>
        <end position="18"/>
    </location>
</feature>
<keyword evidence="2" id="KW-0812">Transmembrane</keyword>
<keyword evidence="3" id="KW-0732">Signal</keyword>
<dbReference type="OrthoDB" id="9988752at2759"/>
<dbReference type="PROSITE" id="PS51004">
    <property type="entry name" value="SEMA"/>
    <property type="match status" value="1"/>
</dbReference>
<dbReference type="GO" id="GO:0030215">
    <property type="term" value="F:semaphorin receptor binding"/>
    <property type="evidence" value="ECO:0007669"/>
    <property type="project" value="InterPro"/>
</dbReference>
<evidence type="ECO:0000313" key="5">
    <source>
        <dbReference type="EMBL" id="CAF0729646.1"/>
    </source>
</evidence>
<gene>
    <name evidence="5" type="ORF">OXX778_LOCUS2759</name>
</gene>
<accession>A0A813MXQ6</accession>
<name>A0A813MXQ6_9BILA</name>
<proteinExistence type="predicted"/>
<dbReference type="Pfam" id="PF01403">
    <property type="entry name" value="Sema"/>
    <property type="match status" value="1"/>
</dbReference>
<keyword evidence="6" id="KW-1185">Reference proteome</keyword>
<dbReference type="Proteomes" id="UP000663879">
    <property type="component" value="Unassembled WGS sequence"/>
</dbReference>
<comment type="caution">
    <text evidence="5">The sequence shown here is derived from an EMBL/GenBank/DDBJ whole genome shotgun (WGS) entry which is preliminary data.</text>
</comment>
<dbReference type="PANTHER" id="PTHR11036:SF127">
    <property type="entry name" value="SEMAPHORIN-1A"/>
    <property type="match status" value="1"/>
</dbReference>
<feature type="domain" description="Sema" evidence="4">
    <location>
        <begin position="26"/>
        <end position="551"/>
    </location>
</feature>
<evidence type="ECO:0000256" key="3">
    <source>
        <dbReference type="SAM" id="SignalP"/>
    </source>
</evidence>
<organism evidence="5 6">
    <name type="scientific">Brachionus calyciflorus</name>
    <dbReference type="NCBI Taxonomy" id="104777"/>
    <lineage>
        <taxon>Eukaryota</taxon>
        <taxon>Metazoa</taxon>
        <taxon>Spiralia</taxon>
        <taxon>Gnathifera</taxon>
        <taxon>Rotifera</taxon>
        <taxon>Eurotatoria</taxon>
        <taxon>Monogononta</taxon>
        <taxon>Pseudotrocha</taxon>
        <taxon>Ploima</taxon>
        <taxon>Brachionidae</taxon>
        <taxon>Brachionus</taxon>
    </lineage>
</organism>
<dbReference type="InterPro" id="IPR001627">
    <property type="entry name" value="Semap_dom"/>
</dbReference>
<dbReference type="SUPFAM" id="SSF101912">
    <property type="entry name" value="Sema domain"/>
    <property type="match status" value="1"/>
</dbReference>
<dbReference type="InterPro" id="IPR015943">
    <property type="entry name" value="WD40/YVTN_repeat-like_dom_sf"/>
</dbReference>
<dbReference type="GO" id="GO:0071526">
    <property type="term" value="P:semaphorin-plexin signaling pathway"/>
    <property type="evidence" value="ECO:0007669"/>
    <property type="project" value="TreeGrafter"/>
</dbReference>
<evidence type="ECO:0000256" key="1">
    <source>
        <dbReference type="PROSITE-ProRule" id="PRU00352"/>
    </source>
</evidence>
<dbReference type="PANTHER" id="PTHR11036">
    <property type="entry name" value="SEMAPHORIN"/>
    <property type="match status" value="1"/>
</dbReference>
<keyword evidence="2" id="KW-0472">Membrane</keyword>
<keyword evidence="2" id="KW-1133">Transmembrane helix</keyword>
<sequence>MILLKLIFFVKIINISNGWHHSIEYNFKINTTDIENDQVKMFESVYSSRDYFQLLSSNRNNNFDIDDLSNPSILIGARNYLYQLKLPELDIISNQTWTSSQIDTINCLNRSIISNKDECDNYIKLYLKINENVFKICSTNALNPKCRFYGLKNIDSEFSDKKFEKSYIINETSGIGQAPLKAYESKYAYNFVNERLYTANSIDLNRFFTSINGLYDQDRISTNVDDNNWINRADFVSTFTNDNRIFFIFNEDATNLDDNSDFRAPQRISQIAHVCQNDRGAPLNSLRNIWTTYLKAKLSCVYDPSSNSAFIPETYSPTYQKSSLFYFDEIKSVSDLFTDTNGNQYFYGVFTTSTNTITASAVCKFSMDQIMDSFHGDYKIKSLNPNFDESEKINRLRNSVPNPRPSECPNELTYQHLIFSRKNFIMEKEILSHAVIVESSVSDRFASIDVDYDINSKDLLLIGTDNGRVLNFVLKDNELVYSEELEIFKKNLINFKFSQVPNELKFIPSHFSNENKNEIKSSRISNIKLFKKESKNFIIIMTQNKLFSIKADFCNQKILRRTCDQNLYPYCQWSERHSKCFSSSIDPNKIPLLNKTIERSEKLIPVKKFIMNYIDLKNETNSSKISKSLDKSNEINLKINIHLFVFVIVTFIAITLFMCVFIIVKILTQLITKKNKDKKLGIQNLNFYHDENGLSKSIDQSYPTSQPSTSPFEISSTISYTSTKSTKSSILSTNRNGNQSESRYVYLKSKCQKPFVLNVNELCVQNDDEHDFFGSIDPPKFMTSKSTTSSFSSRSLSQSSLSNKDNYLSVLKSNIETNSLKQSELSRKSSLCNSISNHNRYYL</sequence>